<evidence type="ECO:0000256" key="1">
    <source>
        <dbReference type="ARBA" id="ARBA00006594"/>
    </source>
</evidence>
<dbReference type="SUPFAM" id="SSF110849">
    <property type="entry name" value="ParB/Sulfiredoxin"/>
    <property type="match status" value="1"/>
</dbReference>
<dbReference type="Gene3D" id="3.40.50.150">
    <property type="entry name" value="Vaccinia Virus protein VP39"/>
    <property type="match status" value="1"/>
</dbReference>
<keyword evidence="4" id="KW-0808">Transferase</keyword>
<dbReference type="SMART" id="SM00470">
    <property type="entry name" value="ParB"/>
    <property type="match status" value="1"/>
</dbReference>
<reference evidence="8" key="1">
    <citation type="submission" date="2011-11" db="EMBL/GenBank/DDBJ databases">
        <title>Improved High-Quality Draft sequence of Desulfovibrio sp. U5L.</title>
        <authorList>
            <consortium name="US DOE Joint Genome Institute"/>
            <person name="Lucas S."/>
            <person name="Han J."/>
            <person name="Lapidus A."/>
            <person name="Cheng J.-F."/>
            <person name="Goodwin L."/>
            <person name="Pitluck S."/>
            <person name="Peters L."/>
            <person name="Ovchinnikova G."/>
            <person name="Held B."/>
            <person name="Detter J.C."/>
            <person name="Han C."/>
            <person name="Tapia R."/>
            <person name="Land M."/>
            <person name="Hauser L."/>
            <person name="Kyrpides N."/>
            <person name="Ivanova N."/>
            <person name="Pagani I."/>
            <person name="Gabster J."/>
            <person name="Walker C."/>
            <person name="Stolyar S."/>
            <person name="Stahl D."/>
            <person name="Arkin A."/>
            <person name="Dehal P."/>
            <person name="Hazen T."/>
            <person name="Woyke T."/>
        </authorList>
    </citation>
    <scope>NUCLEOTIDE SEQUENCE [LARGE SCALE GENOMIC DNA]</scope>
    <source>
        <strain evidence="8">U5L</strain>
    </source>
</reference>
<dbReference type="GO" id="GO:0032259">
    <property type="term" value="P:methylation"/>
    <property type="evidence" value="ECO:0007669"/>
    <property type="project" value="UniProtKB-KW"/>
</dbReference>
<feature type="domain" description="ParB-like N-terminal" evidence="7">
    <location>
        <begin position="7"/>
        <end position="93"/>
    </location>
</feature>
<dbReference type="GO" id="GO:0009007">
    <property type="term" value="F:site-specific DNA-methyltransferase (adenine-specific) activity"/>
    <property type="evidence" value="ECO:0007669"/>
    <property type="project" value="UniProtKB-EC"/>
</dbReference>
<dbReference type="OrthoDB" id="7806498at2"/>
<evidence type="ECO:0000256" key="3">
    <source>
        <dbReference type="ARBA" id="ARBA00022603"/>
    </source>
</evidence>
<dbReference type="GO" id="GO:0003677">
    <property type="term" value="F:DNA binding"/>
    <property type="evidence" value="ECO:0007669"/>
    <property type="project" value="InterPro"/>
</dbReference>
<evidence type="ECO:0000256" key="2">
    <source>
        <dbReference type="ARBA" id="ARBA00011900"/>
    </source>
</evidence>
<accession>I2Q2R1</accession>
<evidence type="ECO:0000256" key="6">
    <source>
        <dbReference type="ARBA" id="ARBA00047942"/>
    </source>
</evidence>
<dbReference type="InterPro" id="IPR015840">
    <property type="entry name" value="DNA_MeTrfase_ParB"/>
</dbReference>
<evidence type="ECO:0000313" key="8">
    <source>
        <dbReference type="EMBL" id="EIG54067.1"/>
    </source>
</evidence>
<dbReference type="eggNOG" id="COG1475">
    <property type="taxonomic scope" value="Bacteria"/>
</dbReference>
<dbReference type="eggNOG" id="COG0863">
    <property type="taxonomic scope" value="Bacteria"/>
</dbReference>
<evidence type="ECO:0000259" key="7">
    <source>
        <dbReference type="SMART" id="SM00470"/>
    </source>
</evidence>
<dbReference type="SUPFAM" id="SSF53335">
    <property type="entry name" value="S-adenosyl-L-methionine-dependent methyltransferases"/>
    <property type="match status" value="1"/>
</dbReference>
<dbReference type="EC" id="2.1.1.72" evidence="2"/>
<dbReference type="InterPro" id="IPR003115">
    <property type="entry name" value="ParB_N"/>
</dbReference>
<dbReference type="Gene3D" id="3.90.1530.10">
    <property type="entry name" value="Conserved hypothetical protein from pyrococcus furiosus pfu- 392566-001, ParB domain"/>
    <property type="match status" value="1"/>
</dbReference>
<keyword evidence="3 8" id="KW-0489">Methyltransferase</keyword>
<dbReference type="InterPro" id="IPR002941">
    <property type="entry name" value="DNA_methylase_N4/N6"/>
</dbReference>
<dbReference type="EMBL" id="JH600068">
    <property type="protein sequence ID" value="EIG54067.1"/>
    <property type="molecule type" value="Genomic_DNA"/>
</dbReference>
<dbReference type="GO" id="GO:0008170">
    <property type="term" value="F:N-methyltransferase activity"/>
    <property type="evidence" value="ECO:0007669"/>
    <property type="project" value="InterPro"/>
</dbReference>
<dbReference type="AlphaFoldDB" id="I2Q2R1"/>
<dbReference type="Pfam" id="PF01555">
    <property type="entry name" value="N6_N4_Mtase"/>
    <property type="match status" value="1"/>
</dbReference>
<dbReference type="PRINTS" id="PR00506">
    <property type="entry name" value="D21N6MTFRASE"/>
</dbReference>
<comment type="similarity">
    <text evidence="1">Belongs to the N(4)/N(6)-methyltransferase family.</text>
</comment>
<organism evidence="8">
    <name type="scientific">Desulfovibrio sp. U5L</name>
    <dbReference type="NCBI Taxonomy" id="596152"/>
    <lineage>
        <taxon>Bacteria</taxon>
        <taxon>Pseudomonadati</taxon>
        <taxon>Thermodesulfobacteriota</taxon>
        <taxon>Desulfovibrionia</taxon>
        <taxon>Desulfovibrionales</taxon>
        <taxon>Desulfovibrionaceae</taxon>
        <taxon>Desulfovibrio</taxon>
    </lineage>
</organism>
<dbReference type="PIRSF" id="PIRSF036758">
    <property type="entry name" value="Aden_M_ParB"/>
    <property type="match status" value="1"/>
</dbReference>
<dbReference type="STRING" id="596152.DesU5LDRAFT_2404"/>
<name>I2Q2R1_9BACT</name>
<keyword evidence="5" id="KW-0949">S-adenosyl-L-methionine</keyword>
<protein>
    <recommendedName>
        <fullName evidence="2">site-specific DNA-methyltransferase (adenine-specific)</fullName>
        <ecNumber evidence="2">2.1.1.72</ecNumber>
    </recommendedName>
</protein>
<evidence type="ECO:0000256" key="4">
    <source>
        <dbReference type="ARBA" id="ARBA00022679"/>
    </source>
</evidence>
<sequence length="444" mass="48456">MEKLKLEYWPVDRLRPYERGLRRHGRDVVARMMDSIREYGFRVPVLARSCGEVVNGHLCLEAAKRLGLEAVPVLLADDLTDVQVRAFRLLVNRSATWSAWDDDELALELSELRALDVALDLTGFDVAELDDLLALLPGTGRTDPDDAPPLPETPVSRPGDVWLLGPHRLLCGDATSPADLATLLQGERPTLAVTDPPYNVAVEGKAGKILNDDMAADAFRDFLGRAFDALYAVLADGAAIYVAHAETGGLTFRESFEAAGFKLASCLIWRKNVHVLGRSDYHWQHEPILYGWKPTGRHAWFGGRRQTTLLEALPGAVLLEDGRVQVPAGDDLYLISGQDLAVEVVPGSIVSVDKPVRSDAHPTMKPVALLERLLRNSSRPGGLVIDPFGGSGSTLMACHGLGRICRTLELDPRFCDVIIRRWQDHTGGQAVTPDGRSFGAEGAA</sequence>
<proteinExistence type="inferred from homology"/>
<dbReference type="InterPro" id="IPR002295">
    <property type="entry name" value="N4/N6-MTase_EcoPI_Mod-like"/>
</dbReference>
<dbReference type="InterPro" id="IPR002052">
    <property type="entry name" value="DNA_methylase_N6_adenine_CS"/>
</dbReference>
<evidence type="ECO:0000256" key="5">
    <source>
        <dbReference type="ARBA" id="ARBA00022691"/>
    </source>
</evidence>
<dbReference type="InterPro" id="IPR036086">
    <property type="entry name" value="ParB/Sulfiredoxin_sf"/>
</dbReference>
<gene>
    <name evidence="8" type="ORF">DesU5LDRAFT_2404</name>
</gene>
<dbReference type="PROSITE" id="PS00092">
    <property type="entry name" value="N6_MTASE"/>
    <property type="match status" value="1"/>
</dbReference>
<dbReference type="InterPro" id="IPR029063">
    <property type="entry name" value="SAM-dependent_MTases_sf"/>
</dbReference>
<dbReference type="HOGENOM" id="CLU_024927_0_0_7"/>
<comment type="catalytic activity">
    <reaction evidence="6">
        <text>a 2'-deoxyadenosine in DNA + S-adenosyl-L-methionine = an N(6)-methyl-2'-deoxyadenosine in DNA + S-adenosyl-L-homocysteine + H(+)</text>
        <dbReference type="Rhea" id="RHEA:15197"/>
        <dbReference type="Rhea" id="RHEA-COMP:12418"/>
        <dbReference type="Rhea" id="RHEA-COMP:12419"/>
        <dbReference type="ChEBI" id="CHEBI:15378"/>
        <dbReference type="ChEBI" id="CHEBI:57856"/>
        <dbReference type="ChEBI" id="CHEBI:59789"/>
        <dbReference type="ChEBI" id="CHEBI:90615"/>
        <dbReference type="ChEBI" id="CHEBI:90616"/>
        <dbReference type="EC" id="2.1.1.72"/>
    </reaction>
</comment>